<dbReference type="EMBL" id="SUPK01000003">
    <property type="protein sequence ID" value="TJY42674.1"/>
    <property type="molecule type" value="Genomic_DNA"/>
</dbReference>
<name>A0A4U0FEE6_9BACL</name>
<keyword evidence="2" id="KW-1185">Reference proteome</keyword>
<dbReference type="AlphaFoldDB" id="A0A4U0FEE6"/>
<gene>
    <name evidence="1" type="ORF">E5161_07435</name>
</gene>
<accession>A0A4U0FEE6</accession>
<sequence length="97" mass="11222">MASIGFAMVTSQGIMFWDEAYSAGEAIGGRWFQQREFIVEVISISPKDQTIVIRYNGKKIICQKLGQCHFITDEIAEYYHKIQLLKDQYRDDRGNNP</sequence>
<evidence type="ECO:0000313" key="1">
    <source>
        <dbReference type="EMBL" id="TJY42674.1"/>
    </source>
</evidence>
<dbReference type="RefSeq" id="WP_136777093.1">
    <property type="nucleotide sequence ID" value="NZ_SUPK01000003.1"/>
</dbReference>
<reference evidence="1 2" key="1">
    <citation type="submission" date="2019-04" db="EMBL/GenBank/DDBJ databases">
        <title>Cohnella sp. nov., isolated from soil.</title>
        <authorList>
            <person name="Kim W."/>
        </authorList>
    </citation>
    <scope>NUCLEOTIDE SEQUENCE [LARGE SCALE GENOMIC DNA]</scope>
    <source>
        <strain evidence="1 2">CAU 1483</strain>
    </source>
</reference>
<protein>
    <submittedName>
        <fullName evidence="1">Uncharacterized protein</fullName>
    </submittedName>
</protein>
<proteinExistence type="predicted"/>
<dbReference type="OrthoDB" id="2664949at2"/>
<dbReference type="Proteomes" id="UP000309673">
    <property type="component" value="Unassembled WGS sequence"/>
</dbReference>
<comment type="caution">
    <text evidence="1">The sequence shown here is derived from an EMBL/GenBank/DDBJ whole genome shotgun (WGS) entry which is preliminary data.</text>
</comment>
<evidence type="ECO:0000313" key="2">
    <source>
        <dbReference type="Proteomes" id="UP000309673"/>
    </source>
</evidence>
<organism evidence="1 2">
    <name type="scientific">Cohnella pontilimi</name>
    <dbReference type="NCBI Taxonomy" id="2564100"/>
    <lineage>
        <taxon>Bacteria</taxon>
        <taxon>Bacillati</taxon>
        <taxon>Bacillota</taxon>
        <taxon>Bacilli</taxon>
        <taxon>Bacillales</taxon>
        <taxon>Paenibacillaceae</taxon>
        <taxon>Cohnella</taxon>
    </lineage>
</organism>